<sequence>MFAIKAVSYTDPAAPALFARSLHETGFAVLKDHPIAPDRIGRAYSEWGQFFASETKFGFKVQPPSPEGYFPFRSENAKGSKTKDLKEFFQVYPGTHLPGSVEATTRGLYKDLVALGITMLGWIEANTPEDVRARFSESLPDMLRGSDNSMFRILHYPAQTGAPPEPGATRAAAHEDINLITLLLAGSAPGLEAQDRNGDWHAVPCDGGMIAVNIGDMLQLASGGYYPSTTHRVVNPPVGDNGARFSMPMFIHPRSEVALSPEKTAGAYLNERLREIGLA</sequence>
<dbReference type="Gene3D" id="2.60.120.330">
    <property type="entry name" value="B-lactam Antibiotic, Isopenicillin N Synthase, Chain"/>
    <property type="match status" value="1"/>
</dbReference>
<dbReference type="Pfam" id="PF03171">
    <property type="entry name" value="2OG-FeII_Oxy"/>
    <property type="match status" value="1"/>
</dbReference>
<dbReference type="Pfam" id="PF14226">
    <property type="entry name" value="DIOX_N"/>
    <property type="match status" value="1"/>
</dbReference>
<proteinExistence type="inferred from homology"/>
<dbReference type="EC" id="1.13.12.19" evidence="4"/>
<accession>A0A8B2NXL8</accession>
<reference evidence="13 14" key="1">
    <citation type="submission" date="2018-05" db="EMBL/GenBank/DDBJ databases">
        <title>Acuticoccus sediminis sp. nov., isolated from deep-sea sediment of Indian Ocean.</title>
        <authorList>
            <person name="Liu X."/>
            <person name="Lai Q."/>
            <person name="Du Y."/>
            <person name="Sun F."/>
            <person name="Zhang X."/>
            <person name="Wang S."/>
            <person name="Shao Z."/>
        </authorList>
    </citation>
    <scope>NUCLEOTIDE SEQUENCE [LARGE SCALE GENOMIC DNA]</scope>
    <source>
        <strain evidence="13 14">PTG4-2</strain>
    </source>
</reference>
<dbReference type="GO" id="GO:0009693">
    <property type="term" value="P:ethylene biosynthetic process"/>
    <property type="evidence" value="ECO:0007669"/>
    <property type="project" value="UniProtKB-KW"/>
</dbReference>
<evidence type="ECO:0000256" key="8">
    <source>
        <dbReference type="ARBA" id="ARBA00031282"/>
    </source>
</evidence>
<evidence type="ECO:0000256" key="7">
    <source>
        <dbReference type="ARBA" id="ARBA00031011"/>
    </source>
</evidence>
<dbReference type="GO" id="GO:0102276">
    <property type="term" value="F:2-oxoglutarate oxygenase/decarboxylase (ethylene-forming) activity"/>
    <property type="evidence" value="ECO:0007669"/>
    <property type="project" value="UniProtKB-EC"/>
</dbReference>
<dbReference type="InterPro" id="IPR027443">
    <property type="entry name" value="IPNS-like_sf"/>
</dbReference>
<dbReference type="Proteomes" id="UP000249590">
    <property type="component" value="Unassembled WGS sequence"/>
</dbReference>
<dbReference type="GO" id="GO:0046872">
    <property type="term" value="F:metal ion binding"/>
    <property type="evidence" value="ECO:0007669"/>
    <property type="project" value="UniProtKB-KW"/>
</dbReference>
<dbReference type="InterPro" id="IPR026992">
    <property type="entry name" value="DIOX_N"/>
</dbReference>
<dbReference type="EC" id="1.14.20.7" evidence="3"/>
<dbReference type="OrthoDB" id="21825at2"/>
<comment type="catalytic activity">
    <reaction evidence="10">
        <text>L-arginine + 2-oxoglutarate + O2 = guanidine + L-glutamate 5-semialdehyde + succinate + CO2</text>
        <dbReference type="Rhea" id="RHEA:31535"/>
        <dbReference type="ChEBI" id="CHEBI:15379"/>
        <dbReference type="ChEBI" id="CHEBI:16526"/>
        <dbReference type="ChEBI" id="CHEBI:16810"/>
        <dbReference type="ChEBI" id="CHEBI:30031"/>
        <dbReference type="ChEBI" id="CHEBI:30087"/>
        <dbReference type="ChEBI" id="CHEBI:32682"/>
        <dbReference type="ChEBI" id="CHEBI:58066"/>
        <dbReference type="EC" id="1.14.20.7"/>
    </reaction>
</comment>
<dbReference type="SUPFAM" id="SSF51197">
    <property type="entry name" value="Clavaminate synthase-like"/>
    <property type="match status" value="1"/>
</dbReference>
<keyword evidence="14" id="KW-1185">Reference proteome</keyword>
<evidence type="ECO:0000313" key="14">
    <source>
        <dbReference type="Proteomes" id="UP000249590"/>
    </source>
</evidence>
<organism evidence="13 14">
    <name type="scientific">Acuticoccus sediminis</name>
    <dbReference type="NCBI Taxonomy" id="2184697"/>
    <lineage>
        <taxon>Bacteria</taxon>
        <taxon>Pseudomonadati</taxon>
        <taxon>Pseudomonadota</taxon>
        <taxon>Alphaproteobacteria</taxon>
        <taxon>Hyphomicrobiales</taxon>
        <taxon>Amorphaceae</taxon>
        <taxon>Acuticoccus</taxon>
    </lineage>
</organism>
<comment type="caution">
    <text evidence="13">The sequence shown here is derived from an EMBL/GenBank/DDBJ whole genome shotgun (WGS) entry which is preliminary data.</text>
</comment>
<dbReference type="InterPro" id="IPR044861">
    <property type="entry name" value="IPNS-like_FE2OG_OXY"/>
</dbReference>
<evidence type="ECO:0000256" key="3">
    <source>
        <dbReference type="ARBA" id="ARBA00012293"/>
    </source>
</evidence>
<keyword evidence="11" id="KW-0479">Metal-binding</keyword>
<evidence type="ECO:0000256" key="9">
    <source>
        <dbReference type="ARBA" id="ARBA00047725"/>
    </source>
</evidence>
<gene>
    <name evidence="13" type="ORF">DLJ53_03575</name>
</gene>
<dbReference type="InterPro" id="IPR050231">
    <property type="entry name" value="Iron_ascorbate_oxido_reductase"/>
</dbReference>
<evidence type="ECO:0000256" key="1">
    <source>
        <dbReference type="ARBA" id="ARBA00001954"/>
    </source>
</evidence>
<dbReference type="AlphaFoldDB" id="A0A8B2NXL8"/>
<keyword evidence="6" id="KW-0266">Ethylene biosynthesis</keyword>
<evidence type="ECO:0000259" key="12">
    <source>
        <dbReference type="PROSITE" id="PS51471"/>
    </source>
</evidence>
<evidence type="ECO:0000256" key="5">
    <source>
        <dbReference type="ARBA" id="ARBA00019045"/>
    </source>
</evidence>
<dbReference type="RefSeq" id="WP_111342401.1">
    <property type="nucleotide sequence ID" value="NZ_JAIWKD010000001.1"/>
</dbReference>
<keyword evidence="11" id="KW-0408">Iron</keyword>
<evidence type="ECO:0000256" key="4">
    <source>
        <dbReference type="ARBA" id="ARBA00012531"/>
    </source>
</evidence>
<name>A0A8B2NXL8_9HYPH</name>
<dbReference type="EMBL" id="QHHQ01000001">
    <property type="protein sequence ID" value="RAI03581.1"/>
    <property type="molecule type" value="Genomic_DNA"/>
</dbReference>
<protein>
    <recommendedName>
        <fullName evidence="5">2-oxoglutarate-dependent ethylene/succinate-forming enzyme</fullName>
        <ecNumber evidence="4">1.13.12.19</ecNumber>
        <ecNumber evidence="3">1.14.20.7</ecNumber>
    </recommendedName>
    <alternativeName>
        <fullName evidence="7">2-oxoglutarate dioxygenase (ethylene-forming)</fullName>
    </alternativeName>
    <alternativeName>
        <fullName evidence="8">2-oxoglutarate/L-arginine monooxygenase/decarboxylase (succinate-forming)</fullName>
    </alternativeName>
</protein>
<dbReference type="InterPro" id="IPR005123">
    <property type="entry name" value="Oxoglu/Fe-dep_dioxygenase_dom"/>
</dbReference>
<comment type="catalytic activity">
    <reaction evidence="9">
        <text>2-oxoglutarate + O2 + 2 H(+) = ethene + 3 CO2 + H2O</text>
        <dbReference type="Rhea" id="RHEA:31523"/>
        <dbReference type="ChEBI" id="CHEBI:15377"/>
        <dbReference type="ChEBI" id="CHEBI:15378"/>
        <dbReference type="ChEBI" id="CHEBI:15379"/>
        <dbReference type="ChEBI" id="CHEBI:16526"/>
        <dbReference type="ChEBI" id="CHEBI:16810"/>
        <dbReference type="ChEBI" id="CHEBI:18153"/>
        <dbReference type="EC" id="1.13.12.19"/>
    </reaction>
</comment>
<dbReference type="PROSITE" id="PS51471">
    <property type="entry name" value="FE2OG_OXY"/>
    <property type="match status" value="1"/>
</dbReference>
<comment type="cofactor">
    <cofactor evidence="1">
        <name>Fe(2+)</name>
        <dbReference type="ChEBI" id="CHEBI:29033"/>
    </cofactor>
</comment>
<evidence type="ECO:0000256" key="10">
    <source>
        <dbReference type="ARBA" id="ARBA00049359"/>
    </source>
</evidence>
<keyword evidence="11" id="KW-0560">Oxidoreductase</keyword>
<evidence type="ECO:0000256" key="2">
    <source>
        <dbReference type="ARBA" id="ARBA00004767"/>
    </source>
</evidence>
<evidence type="ECO:0000256" key="11">
    <source>
        <dbReference type="RuleBase" id="RU003682"/>
    </source>
</evidence>
<evidence type="ECO:0000313" key="13">
    <source>
        <dbReference type="EMBL" id="RAI03581.1"/>
    </source>
</evidence>
<comment type="pathway">
    <text evidence="2">Alkene biosynthesis; ethylene biosynthesis via 2-oxoglutarate.</text>
</comment>
<dbReference type="PANTHER" id="PTHR47990">
    <property type="entry name" value="2-OXOGLUTARATE (2OG) AND FE(II)-DEPENDENT OXYGENASE SUPERFAMILY PROTEIN-RELATED"/>
    <property type="match status" value="1"/>
</dbReference>
<evidence type="ECO:0000256" key="6">
    <source>
        <dbReference type="ARBA" id="ARBA00022666"/>
    </source>
</evidence>
<feature type="domain" description="Fe2OG dioxygenase" evidence="12">
    <location>
        <begin position="146"/>
        <end position="253"/>
    </location>
</feature>
<comment type="similarity">
    <text evidence="11">Belongs to the iron/ascorbate-dependent oxidoreductase family.</text>
</comment>